<comment type="caution">
    <text evidence="13">The sequence shown here is derived from an EMBL/GenBank/DDBJ whole genome shotgun (WGS) entry which is preliminary data.</text>
</comment>
<dbReference type="NCBIfam" id="TIGR03421">
    <property type="entry name" value="FeS_CyaY"/>
    <property type="match status" value="1"/>
</dbReference>
<keyword evidence="14" id="KW-1185">Reference proteome</keyword>
<keyword evidence="5" id="KW-0813">Transport</keyword>
<evidence type="ECO:0000256" key="11">
    <source>
        <dbReference type="ARBA" id="ARBA00023128"/>
    </source>
</evidence>
<evidence type="ECO:0000256" key="5">
    <source>
        <dbReference type="ARBA" id="ARBA00022448"/>
    </source>
</evidence>
<dbReference type="PROSITE" id="PS50810">
    <property type="entry name" value="FRATAXIN_2"/>
    <property type="match status" value="1"/>
</dbReference>
<dbReference type="GO" id="GO:0005739">
    <property type="term" value="C:mitochondrion"/>
    <property type="evidence" value="ECO:0007669"/>
    <property type="project" value="UniProtKB-SubCell"/>
</dbReference>
<dbReference type="GO" id="GO:0008199">
    <property type="term" value="F:ferric iron binding"/>
    <property type="evidence" value="ECO:0007669"/>
    <property type="project" value="InterPro"/>
</dbReference>
<keyword evidence="9" id="KW-0408">Iron</keyword>
<dbReference type="AlphaFoldDB" id="A0AAV5RSM0"/>
<evidence type="ECO:0000256" key="1">
    <source>
        <dbReference type="ARBA" id="ARBA00004173"/>
    </source>
</evidence>
<sequence>MLRRSLLSPLCRQIVRRALIATPAVPRVAVSRSIMHKSHFVRSYSEHSASSTFGNAIPDEVTNLTSQKYHNEADLYMDRLLDGLETLSEDFPDVIPDVELNHGVLTLEITGLGSYVINKQPPNKQIWLASPVSGPDRFDLYQNEWVSLRNGNKLNEVLSAEIKKVLPEVPVDL</sequence>
<dbReference type="EC" id="1.16.3.1" evidence="3"/>
<organism evidence="13 14">
    <name type="scientific">Maudiozyma humilis</name>
    <name type="common">Sour dough yeast</name>
    <name type="synonym">Kazachstania humilis</name>
    <dbReference type="NCBI Taxonomy" id="51915"/>
    <lineage>
        <taxon>Eukaryota</taxon>
        <taxon>Fungi</taxon>
        <taxon>Dikarya</taxon>
        <taxon>Ascomycota</taxon>
        <taxon>Saccharomycotina</taxon>
        <taxon>Saccharomycetes</taxon>
        <taxon>Saccharomycetales</taxon>
        <taxon>Saccharomycetaceae</taxon>
        <taxon>Maudiozyma</taxon>
    </lineage>
</organism>
<gene>
    <name evidence="13" type="ORF">DAKH74_003230</name>
</gene>
<comment type="similarity">
    <text evidence="2">Belongs to the frataxin family.</text>
</comment>
<dbReference type="GO" id="GO:0051537">
    <property type="term" value="F:2 iron, 2 sulfur cluster binding"/>
    <property type="evidence" value="ECO:0007669"/>
    <property type="project" value="TreeGrafter"/>
</dbReference>
<keyword evidence="11" id="KW-0496">Mitochondrion</keyword>
<dbReference type="PANTHER" id="PTHR16821">
    <property type="entry name" value="FRATAXIN"/>
    <property type="match status" value="1"/>
</dbReference>
<dbReference type="InterPro" id="IPR017789">
    <property type="entry name" value="Frataxin"/>
</dbReference>
<dbReference type="NCBIfam" id="TIGR03422">
    <property type="entry name" value="mito_frataxin"/>
    <property type="match status" value="1"/>
</dbReference>
<dbReference type="Gene3D" id="3.30.920.10">
    <property type="entry name" value="Frataxin/CyaY"/>
    <property type="match status" value="1"/>
</dbReference>
<comment type="subcellular location">
    <subcellularLocation>
        <location evidence="1">Mitochondrion</location>
    </subcellularLocation>
</comment>
<dbReference type="Proteomes" id="UP001377567">
    <property type="component" value="Unassembled WGS sequence"/>
</dbReference>
<evidence type="ECO:0000256" key="7">
    <source>
        <dbReference type="ARBA" id="ARBA00022946"/>
    </source>
</evidence>
<dbReference type="PANTHER" id="PTHR16821:SF2">
    <property type="entry name" value="FRATAXIN, MITOCHONDRIAL"/>
    <property type="match status" value="1"/>
</dbReference>
<dbReference type="GO" id="GO:0004322">
    <property type="term" value="F:ferroxidase activity"/>
    <property type="evidence" value="ECO:0007669"/>
    <property type="project" value="UniProtKB-EC"/>
</dbReference>
<dbReference type="InterPro" id="IPR036524">
    <property type="entry name" value="Frataxin/CyaY_sf"/>
</dbReference>
<evidence type="ECO:0000313" key="14">
    <source>
        <dbReference type="Proteomes" id="UP001377567"/>
    </source>
</evidence>
<evidence type="ECO:0000256" key="12">
    <source>
        <dbReference type="ARBA" id="ARBA00047990"/>
    </source>
</evidence>
<comment type="catalytic activity">
    <reaction evidence="12">
        <text>4 Fe(2+) + O2 + 4 H(+) = 4 Fe(3+) + 2 H2O</text>
        <dbReference type="Rhea" id="RHEA:11148"/>
        <dbReference type="ChEBI" id="CHEBI:15377"/>
        <dbReference type="ChEBI" id="CHEBI:15378"/>
        <dbReference type="ChEBI" id="CHEBI:15379"/>
        <dbReference type="ChEBI" id="CHEBI:29033"/>
        <dbReference type="ChEBI" id="CHEBI:29034"/>
        <dbReference type="EC" id="1.16.3.1"/>
    </reaction>
</comment>
<dbReference type="GO" id="GO:0006879">
    <property type="term" value="P:intracellular iron ion homeostasis"/>
    <property type="evidence" value="ECO:0007669"/>
    <property type="project" value="UniProtKB-KW"/>
</dbReference>
<evidence type="ECO:0000313" key="13">
    <source>
        <dbReference type="EMBL" id="GMM53707.1"/>
    </source>
</evidence>
<evidence type="ECO:0000256" key="2">
    <source>
        <dbReference type="ARBA" id="ARBA00008183"/>
    </source>
</evidence>
<keyword evidence="10" id="KW-0406">Ion transport</keyword>
<accession>A0AAV5RSM0</accession>
<dbReference type="GO" id="GO:0008198">
    <property type="term" value="F:ferrous iron binding"/>
    <property type="evidence" value="ECO:0007669"/>
    <property type="project" value="TreeGrafter"/>
</dbReference>
<keyword evidence="7" id="KW-0809">Transit peptide</keyword>
<dbReference type="EMBL" id="BTGD01000001">
    <property type="protein sequence ID" value="GMM53707.1"/>
    <property type="molecule type" value="Genomic_DNA"/>
</dbReference>
<dbReference type="GO" id="GO:0016226">
    <property type="term" value="P:iron-sulfur cluster assembly"/>
    <property type="evidence" value="ECO:0007669"/>
    <property type="project" value="InterPro"/>
</dbReference>
<keyword evidence="6" id="KW-0410">Iron transport</keyword>
<name>A0AAV5RSM0_MAUHU</name>
<dbReference type="SUPFAM" id="SSF55387">
    <property type="entry name" value="Frataxin/Nqo15-like"/>
    <property type="match status" value="1"/>
</dbReference>
<dbReference type="PROSITE" id="PS01344">
    <property type="entry name" value="FRATAXIN_1"/>
    <property type="match status" value="1"/>
</dbReference>
<reference evidence="13 14" key="1">
    <citation type="journal article" date="2023" name="Elife">
        <title>Identification of key yeast species and microbe-microbe interactions impacting larval growth of Drosophila in the wild.</title>
        <authorList>
            <person name="Mure A."/>
            <person name="Sugiura Y."/>
            <person name="Maeda R."/>
            <person name="Honda K."/>
            <person name="Sakurai N."/>
            <person name="Takahashi Y."/>
            <person name="Watada M."/>
            <person name="Katoh T."/>
            <person name="Gotoh A."/>
            <person name="Gotoh Y."/>
            <person name="Taniguchi I."/>
            <person name="Nakamura K."/>
            <person name="Hayashi T."/>
            <person name="Katayama T."/>
            <person name="Uemura T."/>
            <person name="Hattori Y."/>
        </authorList>
    </citation>
    <scope>NUCLEOTIDE SEQUENCE [LARGE SCALE GENOMIC DNA]</scope>
    <source>
        <strain evidence="13 14">KH-74</strain>
    </source>
</reference>
<protein>
    <recommendedName>
        <fullName evidence="3">ferroxidase</fullName>
        <ecNumber evidence="3">1.16.3.1</ecNumber>
    </recommendedName>
</protein>
<evidence type="ECO:0000256" key="3">
    <source>
        <dbReference type="ARBA" id="ARBA00013107"/>
    </source>
</evidence>
<evidence type="ECO:0000256" key="10">
    <source>
        <dbReference type="ARBA" id="ARBA00023065"/>
    </source>
</evidence>
<keyword evidence="4" id="KW-0409">Iron storage</keyword>
<proteinExistence type="inferred from homology"/>
<evidence type="ECO:0000256" key="6">
    <source>
        <dbReference type="ARBA" id="ARBA00022496"/>
    </source>
</evidence>
<dbReference type="GO" id="GO:0006826">
    <property type="term" value="P:iron ion transport"/>
    <property type="evidence" value="ECO:0007669"/>
    <property type="project" value="UniProtKB-KW"/>
</dbReference>
<dbReference type="InterPro" id="IPR002908">
    <property type="entry name" value="Frataxin/CyaY"/>
</dbReference>
<dbReference type="GO" id="GO:0034986">
    <property type="term" value="F:iron chaperone activity"/>
    <property type="evidence" value="ECO:0007669"/>
    <property type="project" value="TreeGrafter"/>
</dbReference>
<keyword evidence="8" id="KW-0560">Oxidoreductase</keyword>
<evidence type="ECO:0000256" key="8">
    <source>
        <dbReference type="ARBA" id="ARBA00023002"/>
    </source>
</evidence>
<dbReference type="SMART" id="SM01219">
    <property type="entry name" value="Frataxin_Cyay"/>
    <property type="match status" value="1"/>
</dbReference>
<evidence type="ECO:0000256" key="4">
    <source>
        <dbReference type="ARBA" id="ARBA00022434"/>
    </source>
</evidence>
<dbReference type="InterPro" id="IPR020895">
    <property type="entry name" value="Frataxin_CS"/>
</dbReference>
<dbReference type="Pfam" id="PF01491">
    <property type="entry name" value="Frataxin_Cyay"/>
    <property type="match status" value="1"/>
</dbReference>
<evidence type="ECO:0000256" key="9">
    <source>
        <dbReference type="ARBA" id="ARBA00023004"/>
    </source>
</evidence>